<feature type="transmembrane region" description="Helical" evidence="1">
    <location>
        <begin position="198"/>
        <end position="215"/>
    </location>
</feature>
<name>A0A0G4HP24_9ALVE</name>
<gene>
    <name evidence="2" type="ORF">Cvel_1211</name>
</gene>
<evidence type="ECO:0000313" key="2">
    <source>
        <dbReference type="EMBL" id="CEM45947.1"/>
    </source>
</evidence>
<keyword evidence="1" id="KW-0812">Transmembrane</keyword>
<protein>
    <submittedName>
        <fullName evidence="2">Uncharacterized protein</fullName>
    </submittedName>
</protein>
<evidence type="ECO:0000256" key="1">
    <source>
        <dbReference type="SAM" id="Phobius"/>
    </source>
</evidence>
<feature type="transmembrane region" description="Helical" evidence="1">
    <location>
        <begin position="160"/>
        <end position="178"/>
    </location>
</feature>
<dbReference type="PhylomeDB" id="A0A0G4HP24"/>
<dbReference type="VEuPathDB" id="CryptoDB:Cvel_1211"/>
<organism evidence="2">
    <name type="scientific">Chromera velia CCMP2878</name>
    <dbReference type="NCBI Taxonomy" id="1169474"/>
    <lineage>
        <taxon>Eukaryota</taxon>
        <taxon>Sar</taxon>
        <taxon>Alveolata</taxon>
        <taxon>Colpodellida</taxon>
        <taxon>Chromeraceae</taxon>
        <taxon>Chromera</taxon>
    </lineage>
</organism>
<feature type="transmembrane region" description="Helical" evidence="1">
    <location>
        <begin position="85"/>
        <end position="103"/>
    </location>
</feature>
<proteinExistence type="predicted"/>
<sequence>MAHIVDDLRQKLSFADVKVAALGAAVGSFSAFVVTNALLEVSFNKYFSLLFGAGFLFLGTVMFIRGRGLRKEKTLQGTRAQAVMYIFAVLTILSGVFCFLLEKQWHPLLSPMAKVPMYICVGISLSFALTFAFVDVFNYIYDKDPGHSGLHVPVRTSQQICALVVGSLFVGVVFGFFFGLLDVEDDGARHEKLTRDRYVCLPIAAIVGLWTAFAVRRMSADKRSASSRCTLYSPVVESGCQHGLTDDDAFFGDSETL</sequence>
<reference evidence="2" key="1">
    <citation type="submission" date="2014-11" db="EMBL/GenBank/DDBJ databases">
        <authorList>
            <person name="Otto D Thomas"/>
            <person name="Naeem Raeece"/>
        </authorList>
    </citation>
    <scope>NUCLEOTIDE SEQUENCE</scope>
</reference>
<accession>A0A0G4HP24</accession>
<dbReference type="EMBL" id="CDMZ01003324">
    <property type="protein sequence ID" value="CEM45947.1"/>
    <property type="molecule type" value="Genomic_DNA"/>
</dbReference>
<dbReference type="AlphaFoldDB" id="A0A0G4HP24"/>
<keyword evidence="1" id="KW-0472">Membrane</keyword>
<keyword evidence="1" id="KW-1133">Transmembrane helix</keyword>
<feature type="transmembrane region" description="Helical" evidence="1">
    <location>
        <begin position="19"/>
        <end position="39"/>
    </location>
</feature>
<feature type="transmembrane region" description="Helical" evidence="1">
    <location>
        <begin position="115"/>
        <end position="140"/>
    </location>
</feature>
<feature type="transmembrane region" description="Helical" evidence="1">
    <location>
        <begin position="45"/>
        <end position="64"/>
    </location>
</feature>